<keyword evidence="11" id="KW-0325">Glycoprotein</keyword>
<keyword evidence="6" id="KW-0479">Metal-binding</keyword>
<evidence type="ECO:0000256" key="7">
    <source>
        <dbReference type="ARBA" id="ARBA00022729"/>
    </source>
</evidence>
<dbReference type="Pfam" id="PF13620">
    <property type="entry name" value="CarboxypepD_reg"/>
    <property type="match status" value="1"/>
</dbReference>
<sequence>MIKTGTTAAAVFYVLFSSAVYSLSLLVGGLRGFRFEHHDTEAMLQTLMDVNARCPNVSRLYSVGESVEGRPLAVIEFSTKPGVHEALKPEFQYVANMHGNEVIGRELLLKLADYLCEQYLNGDKEIRRLINLTRIHLMPSMNPDGYEKAYRAGERRDWILGRTNARGVDLNRNFPDLDTLLYTLEEYKVPRTTHLLEFLDGSNENVEPEVRDVARWVLSVPFVLSANLHEGDLVANYPFDLSRKPGLNAYSKTPDDSTFKNLALAYSTKHAHMAKNDHKACSMSENEKFADHGGITNGARWYSVKGGMQDFIYLATNGFALTLELSCEKFPDESKLPQLWEDNKIALINFMWQVHMGLKGRVFDQTTKEPVVGALVLVSNITSKNQDDDIDHPIQTEANGEYFRLLAAGKYNVTVLAPGYKPLNKTLTVTNVPESEAQRVDFALSPLISNDDENDDNDGENAVETLPVDYNGENLEKRQDAGTEDAPIDGSDPRDMEEILKNLVF</sequence>
<evidence type="ECO:0000256" key="2">
    <source>
        <dbReference type="ARBA" id="ARBA00004613"/>
    </source>
</evidence>
<dbReference type="InterPro" id="IPR008969">
    <property type="entry name" value="CarboxyPept-like_regulatory"/>
</dbReference>
<evidence type="ECO:0000256" key="10">
    <source>
        <dbReference type="ARBA" id="ARBA00023049"/>
    </source>
</evidence>
<dbReference type="AlphaFoldDB" id="A0A915HML5"/>
<evidence type="ECO:0000256" key="4">
    <source>
        <dbReference type="ARBA" id="ARBA00022525"/>
    </source>
</evidence>
<dbReference type="PANTHER" id="PTHR11532:SF93">
    <property type="entry name" value="CARBOXYPEPTIDASE E"/>
    <property type="match status" value="1"/>
</dbReference>
<dbReference type="GO" id="GO:0006518">
    <property type="term" value="P:peptide metabolic process"/>
    <property type="evidence" value="ECO:0007669"/>
    <property type="project" value="TreeGrafter"/>
</dbReference>
<keyword evidence="9" id="KW-0862">Zinc</keyword>
<dbReference type="GO" id="GO:0008270">
    <property type="term" value="F:zinc ion binding"/>
    <property type="evidence" value="ECO:0007669"/>
    <property type="project" value="InterPro"/>
</dbReference>
<feature type="active site" description="Proton donor/acceptor" evidence="12">
    <location>
        <position position="324"/>
    </location>
</feature>
<comment type="cofactor">
    <cofactor evidence="1">
        <name>Zn(2+)</name>
        <dbReference type="ChEBI" id="CHEBI:29105"/>
    </cofactor>
</comment>
<evidence type="ECO:0000259" key="14">
    <source>
        <dbReference type="PROSITE" id="PS52035"/>
    </source>
</evidence>
<dbReference type="CDD" id="cd11308">
    <property type="entry name" value="Peptidase_M14NE-CP-C_like"/>
    <property type="match status" value="1"/>
</dbReference>
<protein>
    <submittedName>
        <fullName evidence="16">Peptidase M14 carboxypeptidase A domain-containing protein</fullName>
    </submittedName>
</protein>
<dbReference type="PROSITE" id="PS00132">
    <property type="entry name" value="CARBOXYPEPT_ZN_1"/>
    <property type="match status" value="1"/>
</dbReference>
<keyword evidence="7" id="KW-0732">Signal</keyword>
<dbReference type="SUPFAM" id="SSF49464">
    <property type="entry name" value="Carboxypeptidase regulatory domain-like"/>
    <property type="match status" value="1"/>
</dbReference>
<keyword evidence="5" id="KW-0645">Protease</keyword>
<evidence type="ECO:0000313" key="15">
    <source>
        <dbReference type="Proteomes" id="UP000887565"/>
    </source>
</evidence>
<evidence type="ECO:0000256" key="12">
    <source>
        <dbReference type="PROSITE-ProRule" id="PRU01379"/>
    </source>
</evidence>
<dbReference type="PANTHER" id="PTHR11532">
    <property type="entry name" value="PROTEASE M14 CARBOXYPEPTIDASE"/>
    <property type="match status" value="1"/>
</dbReference>
<dbReference type="CDD" id="cd03858">
    <property type="entry name" value="M14_CP_N-E_like"/>
    <property type="match status" value="1"/>
</dbReference>
<dbReference type="GO" id="GO:0005615">
    <property type="term" value="C:extracellular space"/>
    <property type="evidence" value="ECO:0007669"/>
    <property type="project" value="TreeGrafter"/>
</dbReference>
<evidence type="ECO:0000256" key="11">
    <source>
        <dbReference type="ARBA" id="ARBA00023180"/>
    </source>
</evidence>
<dbReference type="GO" id="GO:0016485">
    <property type="term" value="P:protein processing"/>
    <property type="evidence" value="ECO:0007669"/>
    <property type="project" value="TreeGrafter"/>
</dbReference>
<dbReference type="GO" id="GO:0004181">
    <property type="term" value="F:metallocarboxypeptidase activity"/>
    <property type="evidence" value="ECO:0007669"/>
    <property type="project" value="InterPro"/>
</dbReference>
<keyword evidence="8" id="KW-0378">Hydrolase</keyword>
<dbReference type="SMART" id="SM00631">
    <property type="entry name" value="Zn_pept"/>
    <property type="match status" value="1"/>
</dbReference>
<dbReference type="InterPro" id="IPR000834">
    <property type="entry name" value="Peptidase_M14"/>
</dbReference>
<evidence type="ECO:0000256" key="8">
    <source>
        <dbReference type="ARBA" id="ARBA00022801"/>
    </source>
</evidence>
<dbReference type="OMA" id="FEYHRYA"/>
<dbReference type="PROSITE" id="PS52035">
    <property type="entry name" value="PEPTIDASE_M14"/>
    <property type="match status" value="1"/>
</dbReference>
<dbReference type="WBParaSite" id="nRc.2.0.1.t02740-RA">
    <property type="protein sequence ID" value="nRc.2.0.1.t02740-RA"/>
    <property type="gene ID" value="nRc.2.0.1.g02740"/>
</dbReference>
<evidence type="ECO:0000256" key="6">
    <source>
        <dbReference type="ARBA" id="ARBA00022723"/>
    </source>
</evidence>
<organism evidence="15 16">
    <name type="scientific">Romanomermis culicivorax</name>
    <name type="common">Nematode worm</name>
    <dbReference type="NCBI Taxonomy" id="13658"/>
    <lineage>
        <taxon>Eukaryota</taxon>
        <taxon>Metazoa</taxon>
        <taxon>Ecdysozoa</taxon>
        <taxon>Nematoda</taxon>
        <taxon>Enoplea</taxon>
        <taxon>Dorylaimia</taxon>
        <taxon>Mermithida</taxon>
        <taxon>Mermithoidea</taxon>
        <taxon>Mermithidae</taxon>
        <taxon>Romanomermis</taxon>
    </lineage>
</organism>
<dbReference type="FunFam" id="3.40.630.10:FF:000013">
    <property type="entry name" value="carboxypeptidase N catalytic chain"/>
    <property type="match status" value="1"/>
</dbReference>
<evidence type="ECO:0000256" key="1">
    <source>
        <dbReference type="ARBA" id="ARBA00001947"/>
    </source>
</evidence>
<feature type="region of interest" description="Disordered" evidence="13">
    <location>
        <begin position="472"/>
        <end position="495"/>
    </location>
</feature>
<reference evidence="16" key="1">
    <citation type="submission" date="2022-11" db="UniProtKB">
        <authorList>
            <consortium name="WormBaseParasite"/>
        </authorList>
    </citation>
    <scope>IDENTIFICATION</scope>
</reference>
<keyword evidence="4" id="KW-0964">Secreted</keyword>
<accession>A0A915HML5</accession>
<evidence type="ECO:0000256" key="13">
    <source>
        <dbReference type="SAM" id="MobiDB-lite"/>
    </source>
</evidence>
<dbReference type="FunFam" id="2.60.40.1120:FF:000019">
    <property type="entry name" value="Carboxypeptidase D"/>
    <property type="match status" value="1"/>
</dbReference>
<dbReference type="Proteomes" id="UP000887565">
    <property type="component" value="Unplaced"/>
</dbReference>
<comment type="similarity">
    <text evidence="3 12">Belongs to the peptidase M14 family.</text>
</comment>
<evidence type="ECO:0000256" key="3">
    <source>
        <dbReference type="ARBA" id="ARBA00005988"/>
    </source>
</evidence>
<dbReference type="InterPro" id="IPR050753">
    <property type="entry name" value="Peptidase_M14_domain"/>
</dbReference>
<proteinExistence type="inferred from homology"/>
<dbReference type="Gene3D" id="3.40.630.10">
    <property type="entry name" value="Zn peptidases"/>
    <property type="match status" value="1"/>
</dbReference>
<dbReference type="InterPro" id="IPR057246">
    <property type="entry name" value="CARBOXYPEPT_ZN_1"/>
</dbReference>
<dbReference type="Gene3D" id="2.60.40.1120">
    <property type="entry name" value="Carboxypeptidase-like, regulatory domain"/>
    <property type="match status" value="1"/>
</dbReference>
<evidence type="ECO:0000256" key="5">
    <source>
        <dbReference type="ARBA" id="ARBA00022670"/>
    </source>
</evidence>
<evidence type="ECO:0000256" key="9">
    <source>
        <dbReference type="ARBA" id="ARBA00022833"/>
    </source>
</evidence>
<feature type="domain" description="Peptidase M14" evidence="14">
    <location>
        <begin position="36"/>
        <end position="354"/>
    </location>
</feature>
<dbReference type="Pfam" id="PF00246">
    <property type="entry name" value="Peptidase_M14"/>
    <property type="match status" value="1"/>
</dbReference>
<keyword evidence="15" id="KW-1185">Reference proteome</keyword>
<comment type="subcellular location">
    <subcellularLocation>
        <location evidence="2">Secreted</location>
    </subcellularLocation>
</comment>
<keyword evidence="10" id="KW-0482">Metalloprotease</keyword>
<evidence type="ECO:0000313" key="16">
    <source>
        <dbReference type="WBParaSite" id="nRc.2.0.1.t02740-RA"/>
    </source>
</evidence>
<dbReference type="SUPFAM" id="SSF53187">
    <property type="entry name" value="Zn-dependent exopeptidases"/>
    <property type="match status" value="1"/>
</dbReference>
<name>A0A915HML5_ROMCU</name>
<dbReference type="PRINTS" id="PR00765">
    <property type="entry name" value="CRBOXYPTASEA"/>
</dbReference>